<gene>
    <name evidence="1" type="ordered locus">MTR_7g118075</name>
</gene>
<protein>
    <submittedName>
        <fullName evidence="1">Transmembrane protein, putative</fullName>
    </submittedName>
</protein>
<organism evidence="1 3">
    <name type="scientific">Medicago truncatula</name>
    <name type="common">Barrel medic</name>
    <name type="synonym">Medicago tribuloides</name>
    <dbReference type="NCBI Taxonomy" id="3880"/>
    <lineage>
        <taxon>Eukaryota</taxon>
        <taxon>Viridiplantae</taxon>
        <taxon>Streptophyta</taxon>
        <taxon>Embryophyta</taxon>
        <taxon>Tracheophyta</taxon>
        <taxon>Spermatophyta</taxon>
        <taxon>Magnoliopsida</taxon>
        <taxon>eudicotyledons</taxon>
        <taxon>Gunneridae</taxon>
        <taxon>Pentapetalae</taxon>
        <taxon>rosids</taxon>
        <taxon>fabids</taxon>
        <taxon>Fabales</taxon>
        <taxon>Fabaceae</taxon>
        <taxon>Papilionoideae</taxon>
        <taxon>50 kb inversion clade</taxon>
        <taxon>NPAAA clade</taxon>
        <taxon>Hologalegina</taxon>
        <taxon>IRL clade</taxon>
        <taxon>Trifolieae</taxon>
        <taxon>Medicago</taxon>
    </lineage>
</organism>
<dbReference type="HOGENOM" id="CLU_2577521_0_0_1"/>
<sequence length="81" mass="9432">MTSPSLQLVSEGIFLGEPNICGHATDYHFGPILDNFFFGKDYPTLIPNFDIVVVGLVHQMFKQRRKTRANEEKQRKNMYKR</sequence>
<evidence type="ECO:0000313" key="2">
    <source>
        <dbReference type="EnsemblPlants" id="KEH24698"/>
    </source>
</evidence>
<keyword evidence="1" id="KW-0472">Membrane</keyword>
<dbReference type="EMBL" id="CM001223">
    <property type="protein sequence ID" value="KEH24698.1"/>
    <property type="molecule type" value="Genomic_DNA"/>
</dbReference>
<proteinExistence type="predicted"/>
<dbReference type="Proteomes" id="UP000002051">
    <property type="component" value="Unassembled WGS sequence"/>
</dbReference>
<name>A0A072U6B1_MEDTR</name>
<reference evidence="2" key="3">
    <citation type="submission" date="2015-04" db="UniProtKB">
        <authorList>
            <consortium name="EnsemblPlants"/>
        </authorList>
    </citation>
    <scope>IDENTIFICATION</scope>
    <source>
        <strain evidence="2">cv. Jemalong A17</strain>
    </source>
</reference>
<reference evidence="1 3" key="1">
    <citation type="journal article" date="2011" name="Nature">
        <title>The Medicago genome provides insight into the evolution of rhizobial symbioses.</title>
        <authorList>
            <person name="Young N.D."/>
            <person name="Debelle F."/>
            <person name="Oldroyd G.E."/>
            <person name="Geurts R."/>
            <person name="Cannon S.B."/>
            <person name="Udvardi M.K."/>
            <person name="Benedito V.A."/>
            <person name="Mayer K.F."/>
            <person name="Gouzy J."/>
            <person name="Schoof H."/>
            <person name="Van de Peer Y."/>
            <person name="Proost S."/>
            <person name="Cook D.R."/>
            <person name="Meyers B.C."/>
            <person name="Spannagl M."/>
            <person name="Cheung F."/>
            <person name="De Mita S."/>
            <person name="Krishnakumar V."/>
            <person name="Gundlach H."/>
            <person name="Zhou S."/>
            <person name="Mudge J."/>
            <person name="Bharti A.K."/>
            <person name="Murray J.D."/>
            <person name="Naoumkina M.A."/>
            <person name="Rosen B."/>
            <person name="Silverstein K.A."/>
            <person name="Tang H."/>
            <person name="Rombauts S."/>
            <person name="Zhao P.X."/>
            <person name="Zhou P."/>
            <person name="Barbe V."/>
            <person name="Bardou P."/>
            <person name="Bechner M."/>
            <person name="Bellec A."/>
            <person name="Berger A."/>
            <person name="Berges H."/>
            <person name="Bidwell S."/>
            <person name="Bisseling T."/>
            <person name="Choisne N."/>
            <person name="Couloux A."/>
            <person name="Denny R."/>
            <person name="Deshpande S."/>
            <person name="Dai X."/>
            <person name="Doyle J.J."/>
            <person name="Dudez A.M."/>
            <person name="Farmer A.D."/>
            <person name="Fouteau S."/>
            <person name="Franken C."/>
            <person name="Gibelin C."/>
            <person name="Gish J."/>
            <person name="Goldstein S."/>
            <person name="Gonzalez A.J."/>
            <person name="Green P.J."/>
            <person name="Hallab A."/>
            <person name="Hartog M."/>
            <person name="Hua A."/>
            <person name="Humphray S.J."/>
            <person name="Jeong D.H."/>
            <person name="Jing Y."/>
            <person name="Jocker A."/>
            <person name="Kenton S.M."/>
            <person name="Kim D.J."/>
            <person name="Klee K."/>
            <person name="Lai H."/>
            <person name="Lang C."/>
            <person name="Lin S."/>
            <person name="Macmil S.L."/>
            <person name="Magdelenat G."/>
            <person name="Matthews L."/>
            <person name="McCorrison J."/>
            <person name="Monaghan E.L."/>
            <person name="Mun J.H."/>
            <person name="Najar F.Z."/>
            <person name="Nicholson C."/>
            <person name="Noirot C."/>
            <person name="O'Bleness M."/>
            <person name="Paule C.R."/>
            <person name="Poulain J."/>
            <person name="Prion F."/>
            <person name="Qin B."/>
            <person name="Qu C."/>
            <person name="Retzel E.F."/>
            <person name="Riddle C."/>
            <person name="Sallet E."/>
            <person name="Samain S."/>
            <person name="Samson N."/>
            <person name="Sanders I."/>
            <person name="Saurat O."/>
            <person name="Scarpelli C."/>
            <person name="Schiex T."/>
            <person name="Segurens B."/>
            <person name="Severin A.J."/>
            <person name="Sherrier D.J."/>
            <person name="Shi R."/>
            <person name="Sims S."/>
            <person name="Singer S.R."/>
            <person name="Sinharoy S."/>
            <person name="Sterck L."/>
            <person name="Viollet A."/>
            <person name="Wang B.B."/>
            <person name="Wang K."/>
            <person name="Wang M."/>
            <person name="Wang X."/>
            <person name="Warfsmann J."/>
            <person name="Weissenbach J."/>
            <person name="White D.D."/>
            <person name="White J.D."/>
            <person name="Wiley G.B."/>
            <person name="Wincker P."/>
            <person name="Xing Y."/>
            <person name="Yang L."/>
            <person name="Yao Z."/>
            <person name="Ying F."/>
            <person name="Zhai J."/>
            <person name="Zhou L."/>
            <person name="Zuber A."/>
            <person name="Denarie J."/>
            <person name="Dixon R.A."/>
            <person name="May G.D."/>
            <person name="Schwartz D.C."/>
            <person name="Rogers J."/>
            <person name="Quetier F."/>
            <person name="Town C.D."/>
            <person name="Roe B.A."/>
        </authorList>
    </citation>
    <scope>NUCLEOTIDE SEQUENCE [LARGE SCALE GENOMIC DNA]</scope>
    <source>
        <strain evidence="1">A17</strain>
        <strain evidence="2 3">cv. Jemalong A17</strain>
    </source>
</reference>
<keyword evidence="1" id="KW-0812">Transmembrane</keyword>
<evidence type="ECO:0000313" key="3">
    <source>
        <dbReference type="Proteomes" id="UP000002051"/>
    </source>
</evidence>
<accession>A0A072U6B1</accession>
<evidence type="ECO:0000313" key="1">
    <source>
        <dbReference type="EMBL" id="KEH24698.1"/>
    </source>
</evidence>
<dbReference type="EnsemblPlants" id="KEH24698">
    <property type="protein sequence ID" value="KEH24698"/>
    <property type="gene ID" value="MTR_7g118075"/>
</dbReference>
<keyword evidence="3" id="KW-1185">Reference proteome</keyword>
<dbReference type="AlphaFoldDB" id="A0A072U6B1"/>
<reference evidence="1 3" key="2">
    <citation type="journal article" date="2014" name="BMC Genomics">
        <title>An improved genome release (version Mt4.0) for the model legume Medicago truncatula.</title>
        <authorList>
            <person name="Tang H."/>
            <person name="Krishnakumar V."/>
            <person name="Bidwell S."/>
            <person name="Rosen B."/>
            <person name="Chan A."/>
            <person name="Zhou S."/>
            <person name="Gentzbittel L."/>
            <person name="Childs K.L."/>
            <person name="Yandell M."/>
            <person name="Gundlach H."/>
            <person name="Mayer K.F."/>
            <person name="Schwartz D.C."/>
            <person name="Town C.D."/>
        </authorList>
    </citation>
    <scope>GENOME REANNOTATION</scope>
    <source>
        <strain evidence="1">A17</strain>
        <strain evidence="2 3">cv. Jemalong A17</strain>
    </source>
</reference>